<organism evidence="2 3">
    <name type="scientific">Pseudomonas aegrilactucae</name>
    <dbReference type="NCBI Taxonomy" id="2854028"/>
    <lineage>
        <taxon>Bacteria</taxon>
        <taxon>Pseudomonadati</taxon>
        <taxon>Pseudomonadota</taxon>
        <taxon>Gammaproteobacteria</taxon>
        <taxon>Pseudomonadales</taxon>
        <taxon>Pseudomonadaceae</taxon>
        <taxon>Pseudomonas</taxon>
    </lineage>
</organism>
<gene>
    <name evidence="2" type="ORF">KUO17_24305</name>
</gene>
<sequence>MSNFSGPGVRGSQFMARQRIEAKVNVPRLFAVIDGDPSLVGAGVVYIDADYNVVVLREFQPICSTLPKRIVLRELKRYLTPEQFTEQLQNSPRESKVFKEAFSTTAACIGAVIGWSVVFSGTIAAPFTAGTSLVLTYIGGAAVAASAAQCGFGMLRTVREVTNPAANDEMDESQWYQVVSPMLDAVALMGVAASGLTTVRYLLARRASTGSSWWQLRQTLSRQQRKALTDELLSIKHPSLTANQLKLQQAAGGLTKRYTPTQISHATQTLFKDCWGMGLGLVGSSSMQSIAIGLYEEF</sequence>
<evidence type="ECO:0000313" key="3">
    <source>
        <dbReference type="Proteomes" id="UP001106592"/>
    </source>
</evidence>
<keyword evidence="1" id="KW-1133">Transmembrane helix</keyword>
<comment type="caution">
    <text evidence="2">The sequence shown here is derived from an EMBL/GenBank/DDBJ whole genome shotgun (WGS) entry which is preliminary data.</text>
</comment>
<dbReference type="RefSeq" id="WP_217978118.1">
    <property type="nucleotide sequence ID" value="NZ_JAHTBI010000110.1"/>
</dbReference>
<feature type="transmembrane region" description="Helical" evidence="1">
    <location>
        <begin position="101"/>
        <end position="127"/>
    </location>
</feature>
<keyword evidence="1" id="KW-0812">Transmembrane</keyword>
<dbReference type="Proteomes" id="UP001106592">
    <property type="component" value="Unassembled WGS sequence"/>
</dbReference>
<keyword evidence="1" id="KW-0472">Membrane</keyword>
<evidence type="ECO:0000256" key="1">
    <source>
        <dbReference type="SAM" id="Phobius"/>
    </source>
</evidence>
<protein>
    <submittedName>
        <fullName evidence="2">NAD synthetase</fullName>
    </submittedName>
</protein>
<feature type="transmembrane region" description="Helical" evidence="1">
    <location>
        <begin position="134"/>
        <end position="155"/>
    </location>
</feature>
<name>A0A9Q2XPN6_9PSED</name>
<reference evidence="2" key="1">
    <citation type="journal article" date="2022" name="Int. J. Syst. Evol. Microbiol.">
        <title>Pseudomonas aegrilactucae sp. nov. and Pseudomonas morbosilactucae sp. nov., pathogens causing bacterial rot of lettuce in Japan.</title>
        <authorList>
            <person name="Sawada H."/>
            <person name="Fujikawa T."/>
            <person name="Satou M."/>
        </authorList>
    </citation>
    <scope>NUCLEOTIDE SEQUENCE</scope>
    <source>
        <strain evidence="2">MAFF 301350</strain>
    </source>
</reference>
<evidence type="ECO:0000313" key="2">
    <source>
        <dbReference type="EMBL" id="MBV6290110.1"/>
    </source>
</evidence>
<keyword evidence="3" id="KW-1185">Reference proteome</keyword>
<proteinExistence type="predicted"/>
<dbReference type="AlphaFoldDB" id="A0A9Q2XPN6"/>
<reference evidence="2" key="2">
    <citation type="journal article" date="2023" name="Plant Pathol.">
        <title>Dismantling and reorganizing Pseudomonas marginalis sensu#lato.</title>
        <authorList>
            <person name="Sawada H."/>
            <person name="Fujikawa T."/>
            <person name="Satou M."/>
        </authorList>
    </citation>
    <scope>NUCLEOTIDE SEQUENCE</scope>
    <source>
        <strain evidence="2">MAFF 301350</strain>
    </source>
</reference>
<dbReference type="EMBL" id="JAHTBI010000110">
    <property type="protein sequence ID" value="MBV6290110.1"/>
    <property type="molecule type" value="Genomic_DNA"/>
</dbReference>
<accession>A0A9Q2XPN6</accession>